<keyword evidence="7" id="KW-0807">Transducer</keyword>
<feature type="transmembrane region" description="Helical" evidence="8">
    <location>
        <begin position="307"/>
        <end position="331"/>
    </location>
</feature>
<evidence type="ECO:0000256" key="6">
    <source>
        <dbReference type="ARBA" id="ARBA00023170"/>
    </source>
</evidence>
<dbReference type="Gene3D" id="1.20.1070.10">
    <property type="entry name" value="Rhodopsin 7-helix transmembrane proteins"/>
    <property type="match status" value="1"/>
</dbReference>
<dbReference type="InterPro" id="IPR017452">
    <property type="entry name" value="GPCR_Rhodpsn_7TM"/>
</dbReference>
<dbReference type="Pfam" id="PF10324">
    <property type="entry name" value="7TM_GPCR_Srw"/>
    <property type="match status" value="1"/>
</dbReference>
<feature type="domain" description="G-protein coupled receptors family 1 profile" evidence="9">
    <location>
        <begin position="56"/>
        <end position="330"/>
    </location>
</feature>
<organism evidence="10 11">
    <name type="scientific">Aplysia californica</name>
    <name type="common">California sea hare</name>
    <dbReference type="NCBI Taxonomy" id="6500"/>
    <lineage>
        <taxon>Eukaryota</taxon>
        <taxon>Metazoa</taxon>
        <taxon>Spiralia</taxon>
        <taxon>Lophotrochozoa</taxon>
        <taxon>Mollusca</taxon>
        <taxon>Gastropoda</taxon>
        <taxon>Heterobranchia</taxon>
        <taxon>Euthyneura</taxon>
        <taxon>Tectipleura</taxon>
        <taxon>Aplysiida</taxon>
        <taxon>Aplysioidea</taxon>
        <taxon>Aplysiidae</taxon>
        <taxon>Aplysia</taxon>
    </lineage>
</organism>
<feature type="transmembrane region" description="Helical" evidence="8">
    <location>
        <begin position="159"/>
        <end position="182"/>
    </location>
</feature>
<keyword evidence="2 8" id="KW-0812">Transmembrane</keyword>
<keyword evidence="10" id="KW-1185">Reference proteome</keyword>
<feature type="transmembrane region" description="Helical" evidence="8">
    <location>
        <begin position="118"/>
        <end position="138"/>
    </location>
</feature>
<reference evidence="11" key="1">
    <citation type="submission" date="2025-08" db="UniProtKB">
        <authorList>
            <consortium name="RefSeq"/>
        </authorList>
    </citation>
    <scope>IDENTIFICATION</scope>
</reference>
<gene>
    <name evidence="11" type="primary">LOC101853877</name>
</gene>
<keyword evidence="6" id="KW-0675">Receptor</keyword>
<keyword evidence="4" id="KW-0297">G-protein coupled receptor</keyword>
<dbReference type="PROSITE" id="PS50262">
    <property type="entry name" value="G_PROTEIN_RECEP_F1_2"/>
    <property type="match status" value="1"/>
</dbReference>
<evidence type="ECO:0000256" key="2">
    <source>
        <dbReference type="ARBA" id="ARBA00022692"/>
    </source>
</evidence>
<dbReference type="Proteomes" id="UP000694888">
    <property type="component" value="Unplaced"/>
</dbReference>
<name>A0ABM0K0T4_APLCA</name>
<evidence type="ECO:0000256" key="8">
    <source>
        <dbReference type="SAM" id="Phobius"/>
    </source>
</evidence>
<sequence length="360" mass="41253">MTVSNATASSVQLTTAASFSLERELTGIVGHEAREWFKTIVEVWICSILSALGVATNVLVIAVFTRQRFRDNISISMTTIAVWDFLKCVSGVLCRLYWAMGLEDPVLGEMWLEVSAILLSYLHSFMGFVSCALAAYVSMERCLCVSMPFKVKDIFTRRLTLIMMITISILVMSSFMVIFPLWEIKQVFDLDRNASTTILAFSDFHSDFGVPVLRYYNIISVLWPLLSFIVIVVSAGVILYNLQKSSKFRGKNENMQKDGMSKRDLQVVKMLIVIIAVYIVNLFPRIAQYFARFFEPQFYLRMRYHNLFIVVITIVFIFDFVNASTNLFIFISMSTNFRNTFVEMFGGWWIVIDMKASLPN</sequence>
<dbReference type="InterPro" id="IPR000276">
    <property type="entry name" value="GPCR_Rhodpsn"/>
</dbReference>
<dbReference type="PANTHER" id="PTHR24243:SF208">
    <property type="entry name" value="PYROKININ-1 RECEPTOR"/>
    <property type="match status" value="1"/>
</dbReference>
<dbReference type="InterPro" id="IPR019427">
    <property type="entry name" value="7TM_GPCR_serpentine_rcpt_Srw"/>
</dbReference>
<comment type="subcellular location">
    <subcellularLocation>
        <location evidence="1">Membrane</location>
        <topology evidence="1">Multi-pass membrane protein</topology>
    </subcellularLocation>
</comment>
<dbReference type="PANTHER" id="PTHR24243">
    <property type="entry name" value="G-PROTEIN COUPLED RECEPTOR"/>
    <property type="match status" value="1"/>
</dbReference>
<evidence type="ECO:0000259" key="9">
    <source>
        <dbReference type="PROSITE" id="PS50262"/>
    </source>
</evidence>
<evidence type="ECO:0000256" key="5">
    <source>
        <dbReference type="ARBA" id="ARBA00023136"/>
    </source>
</evidence>
<evidence type="ECO:0000313" key="10">
    <source>
        <dbReference type="Proteomes" id="UP000694888"/>
    </source>
</evidence>
<evidence type="ECO:0000256" key="3">
    <source>
        <dbReference type="ARBA" id="ARBA00022989"/>
    </source>
</evidence>
<evidence type="ECO:0000256" key="7">
    <source>
        <dbReference type="ARBA" id="ARBA00023224"/>
    </source>
</evidence>
<accession>A0ABM0K0T4</accession>
<dbReference type="GeneID" id="101853877"/>
<feature type="transmembrane region" description="Helical" evidence="8">
    <location>
        <begin position="221"/>
        <end position="242"/>
    </location>
</feature>
<feature type="transmembrane region" description="Helical" evidence="8">
    <location>
        <begin position="77"/>
        <end position="98"/>
    </location>
</feature>
<evidence type="ECO:0000256" key="1">
    <source>
        <dbReference type="ARBA" id="ARBA00004141"/>
    </source>
</evidence>
<proteinExistence type="predicted"/>
<feature type="transmembrane region" description="Helical" evidence="8">
    <location>
        <begin position="41"/>
        <end position="65"/>
    </location>
</feature>
<dbReference type="SUPFAM" id="SSF81321">
    <property type="entry name" value="Family A G protein-coupled receptor-like"/>
    <property type="match status" value="1"/>
</dbReference>
<keyword evidence="3 8" id="KW-1133">Transmembrane helix</keyword>
<keyword evidence="5 8" id="KW-0472">Membrane</keyword>
<evidence type="ECO:0000256" key="4">
    <source>
        <dbReference type="ARBA" id="ARBA00023040"/>
    </source>
</evidence>
<dbReference type="RefSeq" id="XP_005106089.1">
    <property type="nucleotide sequence ID" value="XM_005106032.2"/>
</dbReference>
<feature type="transmembrane region" description="Helical" evidence="8">
    <location>
        <begin position="267"/>
        <end position="287"/>
    </location>
</feature>
<protein>
    <submittedName>
        <fullName evidence="11">Uncharacterized protein LOC101853877</fullName>
    </submittedName>
</protein>
<dbReference type="PROSITE" id="PS00237">
    <property type="entry name" value="G_PROTEIN_RECEP_F1_1"/>
    <property type="match status" value="1"/>
</dbReference>
<evidence type="ECO:0000313" key="11">
    <source>
        <dbReference type="RefSeq" id="XP_005106089.1"/>
    </source>
</evidence>